<organism evidence="2 3">
    <name type="scientific">Candidatus Chisholmbacteria bacterium RIFCSPHIGHO2_01_FULL_52_32</name>
    <dbReference type="NCBI Taxonomy" id="1797591"/>
    <lineage>
        <taxon>Bacteria</taxon>
        <taxon>Candidatus Chisholmiibacteriota</taxon>
    </lineage>
</organism>
<dbReference type="EMBL" id="MHCJ01000007">
    <property type="protein sequence ID" value="OGY17675.1"/>
    <property type="molecule type" value="Genomic_DNA"/>
</dbReference>
<dbReference type="CDD" id="cd04179">
    <property type="entry name" value="DPM_DPG-synthase_like"/>
    <property type="match status" value="1"/>
</dbReference>
<dbReference type="InterPro" id="IPR029044">
    <property type="entry name" value="Nucleotide-diphossugar_trans"/>
</dbReference>
<dbReference type="PANTHER" id="PTHR48090">
    <property type="entry name" value="UNDECAPRENYL-PHOSPHATE 4-DEOXY-4-FORMAMIDO-L-ARABINOSE TRANSFERASE-RELATED"/>
    <property type="match status" value="1"/>
</dbReference>
<dbReference type="PANTHER" id="PTHR48090:SF7">
    <property type="entry name" value="RFBJ PROTEIN"/>
    <property type="match status" value="1"/>
</dbReference>
<evidence type="ECO:0000313" key="3">
    <source>
        <dbReference type="Proteomes" id="UP000179233"/>
    </source>
</evidence>
<proteinExistence type="predicted"/>
<reference evidence="2 3" key="1">
    <citation type="journal article" date="2016" name="Nat. Commun.">
        <title>Thousands of microbial genomes shed light on interconnected biogeochemical processes in an aquifer system.</title>
        <authorList>
            <person name="Anantharaman K."/>
            <person name="Brown C.T."/>
            <person name="Hug L.A."/>
            <person name="Sharon I."/>
            <person name="Castelle C.J."/>
            <person name="Probst A.J."/>
            <person name="Thomas B.C."/>
            <person name="Singh A."/>
            <person name="Wilkins M.J."/>
            <person name="Karaoz U."/>
            <person name="Brodie E.L."/>
            <person name="Williams K.H."/>
            <person name="Hubbard S.S."/>
            <person name="Banfield J.F."/>
        </authorList>
    </citation>
    <scope>NUCLEOTIDE SEQUENCE [LARGE SCALE GENOMIC DNA]</scope>
</reference>
<dbReference type="InterPro" id="IPR001173">
    <property type="entry name" value="Glyco_trans_2-like"/>
</dbReference>
<feature type="domain" description="Glycosyltransferase 2-like" evidence="1">
    <location>
        <begin position="14"/>
        <end position="150"/>
    </location>
</feature>
<dbReference type="Proteomes" id="UP000179233">
    <property type="component" value="Unassembled WGS sequence"/>
</dbReference>
<accession>A0A1G1VQK0</accession>
<comment type="caution">
    <text evidence="2">The sequence shown here is derived from an EMBL/GenBank/DDBJ whole genome shotgun (WGS) entry which is preliminary data.</text>
</comment>
<dbReference type="AlphaFoldDB" id="A0A1G1VQK0"/>
<dbReference type="Pfam" id="PF00535">
    <property type="entry name" value="Glycos_transf_2"/>
    <property type="match status" value="1"/>
</dbReference>
<dbReference type="Gene3D" id="3.90.550.10">
    <property type="entry name" value="Spore Coat Polysaccharide Biosynthesis Protein SpsA, Chain A"/>
    <property type="match status" value="1"/>
</dbReference>
<gene>
    <name evidence="2" type="ORF">A2786_05715</name>
</gene>
<evidence type="ECO:0000259" key="1">
    <source>
        <dbReference type="Pfam" id="PF00535"/>
    </source>
</evidence>
<dbReference type="SUPFAM" id="SSF53448">
    <property type="entry name" value="Nucleotide-diphospho-sugar transferases"/>
    <property type="match status" value="1"/>
</dbReference>
<dbReference type="InterPro" id="IPR050256">
    <property type="entry name" value="Glycosyltransferase_2"/>
</dbReference>
<evidence type="ECO:0000313" key="2">
    <source>
        <dbReference type="EMBL" id="OGY17675.1"/>
    </source>
</evidence>
<name>A0A1G1VQK0_9BACT</name>
<sequence>MRALVGRIPFEAVDEHFVVDYKSDDGTIDFVKKRGIRIVPQENPGRGEAFRLSASVARGDLLVFFSPDGNEDPADIPRLLSKLAEGYDMVIASRFLPGSRNEEDSKLFRPRAWANKAFTLVANILWNRSGRSISDTINGYRAIRKAAFERMRLSATGYAVEYQMSIRAMRLGMKVSEIPTIEGERIGGESKAKSIPTGLRFVALILSEIWVSIRGSY</sequence>
<protein>
    <recommendedName>
        <fullName evidence="1">Glycosyltransferase 2-like domain-containing protein</fullName>
    </recommendedName>
</protein>